<comment type="caution">
    <text evidence="5">The sequence shown here is derived from an EMBL/GenBank/DDBJ whole genome shotgun (WGS) entry which is preliminary data.</text>
</comment>
<dbReference type="PANTHER" id="PTHR44196:SF1">
    <property type="entry name" value="DEHYDROGENASE_REDUCTASE SDR FAMILY MEMBER 7B"/>
    <property type="match status" value="1"/>
</dbReference>
<keyword evidence="6" id="KW-1185">Reference proteome</keyword>
<dbReference type="AlphaFoldDB" id="A0A1Y2G1F9"/>
<dbReference type="SMART" id="SM00822">
    <property type="entry name" value="PKS_KR"/>
    <property type="match status" value="1"/>
</dbReference>
<dbReference type="SUPFAM" id="SSF51735">
    <property type="entry name" value="NAD(P)-binding Rossmann-fold domains"/>
    <property type="match status" value="1"/>
</dbReference>
<feature type="domain" description="Ketoreductase" evidence="4">
    <location>
        <begin position="28"/>
        <end position="190"/>
    </location>
</feature>
<comment type="similarity">
    <text evidence="1 3">Belongs to the short-chain dehydrogenases/reductases (SDR) family.</text>
</comment>
<evidence type="ECO:0000259" key="4">
    <source>
        <dbReference type="SMART" id="SM00822"/>
    </source>
</evidence>
<dbReference type="PANTHER" id="PTHR44196">
    <property type="entry name" value="DEHYDROGENASE/REDUCTASE SDR FAMILY MEMBER 7B"/>
    <property type="match status" value="1"/>
</dbReference>
<dbReference type="EMBL" id="MCGR01000005">
    <property type="protein sequence ID" value="ORY89659.1"/>
    <property type="molecule type" value="Genomic_DNA"/>
</dbReference>
<organism evidence="5 6">
    <name type="scientific">Leucosporidium creatinivorum</name>
    <dbReference type="NCBI Taxonomy" id="106004"/>
    <lineage>
        <taxon>Eukaryota</taxon>
        <taxon>Fungi</taxon>
        <taxon>Dikarya</taxon>
        <taxon>Basidiomycota</taxon>
        <taxon>Pucciniomycotina</taxon>
        <taxon>Microbotryomycetes</taxon>
        <taxon>Leucosporidiales</taxon>
        <taxon>Leucosporidium</taxon>
    </lineage>
</organism>
<dbReference type="OrthoDB" id="1933717at2759"/>
<proteinExistence type="inferred from homology"/>
<reference evidence="5 6" key="1">
    <citation type="submission" date="2016-07" db="EMBL/GenBank/DDBJ databases">
        <title>Pervasive Adenine N6-methylation of Active Genes in Fungi.</title>
        <authorList>
            <consortium name="DOE Joint Genome Institute"/>
            <person name="Mondo S.J."/>
            <person name="Dannebaum R.O."/>
            <person name="Kuo R.C."/>
            <person name="Labutti K."/>
            <person name="Haridas S."/>
            <person name="Kuo A."/>
            <person name="Salamov A."/>
            <person name="Ahrendt S.R."/>
            <person name="Lipzen A."/>
            <person name="Sullivan W."/>
            <person name="Andreopoulos W.B."/>
            <person name="Clum A."/>
            <person name="Lindquist E."/>
            <person name="Daum C."/>
            <person name="Ramamoorthy G.K."/>
            <person name="Gryganskyi A."/>
            <person name="Culley D."/>
            <person name="Magnuson J.K."/>
            <person name="James T.Y."/>
            <person name="O'Malley M.A."/>
            <person name="Stajich J.E."/>
            <person name="Spatafora J.W."/>
            <person name="Visel A."/>
            <person name="Grigoriev I.V."/>
        </authorList>
    </citation>
    <scope>NUCLEOTIDE SEQUENCE [LARGE SCALE GENOMIC DNA]</scope>
    <source>
        <strain evidence="5 6">62-1032</strain>
    </source>
</reference>
<dbReference type="Pfam" id="PF00106">
    <property type="entry name" value="adh_short"/>
    <property type="match status" value="1"/>
</dbReference>
<evidence type="ECO:0000256" key="3">
    <source>
        <dbReference type="RuleBase" id="RU000363"/>
    </source>
</evidence>
<dbReference type="PRINTS" id="PR00080">
    <property type="entry name" value="SDRFAMILY"/>
</dbReference>
<gene>
    <name evidence="5" type="ORF">BCR35DRAFT_317173</name>
</gene>
<accession>A0A1Y2G1F9</accession>
<evidence type="ECO:0000313" key="6">
    <source>
        <dbReference type="Proteomes" id="UP000193467"/>
    </source>
</evidence>
<dbReference type="InterPro" id="IPR002347">
    <property type="entry name" value="SDR_fam"/>
</dbReference>
<dbReference type="Proteomes" id="UP000193467">
    <property type="component" value="Unassembled WGS sequence"/>
</dbReference>
<keyword evidence="2" id="KW-0560">Oxidoreductase</keyword>
<evidence type="ECO:0000313" key="5">
    <source>
        <dbReference type="EMBL" id="ORY89659.1"/>
    </source>
</evidence>
<dbReference type="InterPro" id="IPR057326">
    <property type="entry name" value="KR_dom"/>
</dbReference>
<dbReference type="InParanoid" id="A0A1Y2G1F9"/>
<dbReference type="CDD" id="cd05233">
    <property type="entry name" value="SDR_c"/>
    <property type="match status" value="1"/>
</dbReference>
<name>A0A1Y2G1F9_9BASI</name>
<dbReference type="InterPro" id="IPR036291">
    <property type="entry name" value="NAD(P)-bd_dom_sf"/>
</dbReference>
<dbReference type="GO" id="GO:0016020">
    <property type="term" value="C:membrane"/>
    <property type="evidence" value="ECO:0007669"/>
    <property type="project" value="TreeGrafter"/>
</dbReference>
<dbReference type="Gene3D" id="3.40.50.720">
    <property type="entry name" value="NAD(P)-binding Rossmann-like Domain"/>
    <property type="match status" value="1"/>
</dbReference>
<evidence type="ECO:0000256" key="1">
    <source>
        <dbReference type="ARBA" id="ARBA00006484"/>
    </source>
</evidence>
<sequence length="322" mass="34332">MSSKGSAPSVHQAPYPEVRIRPGSLADKVVLVSGASKGIGRSIALAFAEAGAAGVALLARTESALLELEREIQGKWPSVKTCVVTVDVMKDDAVTGAVARVVKELGPIDVLINNAAINSLKPFALTGIAEWWNVVEMNLRAPIFLLMTVLEGMRARNSGVVVNMASRAGSVSTPFATAYSASKAGLIRAASCIQLELDIEKKDVQLYSLHPGGVRTDMTLAALDPALDELLPGTVERITQFFHEEMNIEPELCAATCVFLASTEKAKALRGCYFDVSHNIQHIVDQADIVKREGMHSLKVEFLGGLADDGGHSRSASEPARK</sequence>
<protein>
    <submittedName>
        <fullName evidence="5">NAD-binding protein</fullName>
    </submittedName>
</protein>
<dbReference type="GO" id="GO:0016491">
    <property type="term" value="F:oxidoreductase activity"/>
    <property type="evidence" value="ECO:0007669"/>
    <property type="project" value="UniProtKB-KW"/>
</dbReference>
<evidence type="ECO:0000256" key="2">
    <source>
        <dbReference type="ARBA" id="ARBA00023002"/>
    </source>
</evidence>
<dbReference type="PRINTS" id="PR00081">
    <property type="entry name" value="GDHRDH"/>
</dbReference>
<dbReference type="STRING" id="106004.A0A1Y2G1F9"/>